<dbReference type="InterPro" id="IPR011009">
    <property type="entry name" value="Kinase-like_dom_sf"/>
</dbReference>
<evidence type="ECO:0000256" key="1">
    <source>
        <dbReference type="ARBA" id="ARBA00022527"/>
    </source>
</evidence>
<dbReference type="Proteomes" id="UP001358586">
    <property type="component" value="Chromosome 4"/>
</dbReference>
<reference evidence="6 7" key="1">
    <citation type="submission" date="2023-03" db="EMBL/GenBank/DDBJ databases">
        <title>WGS of Gossypium arboreum.</title>
        <authorList>
            <person name="Yu D."/>
        </authorList>
    </citation>
    <scope>NUCLEOTIDE SEQUENCE [LARGE SCALE GENOMIC DNA]</scope>
    <source>
        <tissue evidence="6">Leaf</tissue>
    </source>
</reference>
<keyword evidence="5" id="KW-0067">ATP-binding</keyword>
<sequence length="182" mass="20951">MGIIRECGGKMDMTERRWAEAATVIFFNNYIFDLRLSNASFTGQFPVSLLWMDIWEASFSCPSWFSSGARNLIKRILDPSPLTRITIPEILQDEWFKKRYKRPKFEQDEDLLENSEQGNLVALAAINEVCYHIPLGETQKLTRGNFVVPEQAVEERVQRQIEPSLECVKGSRKLSSMVTLSL</sequence>
<protein>
    <submittedName>
        <fullName evidence="6">Uncharacterized protein</fullName>
    </submittedName>
</protein>
<dbReference type="SUPFAM" id="SSF56112">
    <property type="entry name" value="Protein kinase-like (PK-like)"/>
    <property type="match status" value="1"/>
</dbReference>
<dbReference type="PANTHER" id="PTHR43895">
    <property type="entry name" value="CALCIUM/CALMODULIN-DEPENDENT PROTEIN KINASE KINASE-RELATED"/>
    <property type="match status" value="1"/>
</dbReference>
<organism evidence="6 7">
    <name type="scientific">Gossypium arboreum</name>
    <name type="common">Tree cotton</name>
    <name type="synonym">Gossypium nanking</name>
    <dbReference type="NCBI Taxonomy" id="29729"/>
    <lineage>
        <taxon>Eukaryota</taxon>
        <taxon>Viridiplantae</taxon>
        <taxon>Streptophyta</taxon>
        <taxon>Embryophyta</taxon>
        <taxon>Tracheophyta</taxon>
        <taxon>Spermatophyta</taxon>
        <taxon>Magnoliopsida</taxon>
        <taxon>eudicotyledons</taxon>
        <taxon>Gunneridae</taxon>
        <taxon>Pentapetalae</taxon>
        <taxon>rosids</taxon>
        <taxon>malvids</taxon>
        <taxon>Malvales</taxon>
        <taxon>Malvaceae</taxon>
        <taxon>Malvoideae</taxon>
        <taxon>Gossypium</taxon>
    </lineage>
</organism>
<comment type="caution">
    <text evidence="6">The sequence shown here is derived from an EMBL/GenBank/DDBJ whole genome shotgun (WGS) entry which is preliminary data.</text>
</comment>
<dbReference type="EMBL" id="JARKNE010000004">
    <property type="protein sequence ID" value="KAK5835726.1"/>
    <property type="molecule type" value="Genomic_DNA"/>
</dbReference>
<proteinExistence type="predicted"/>
<gene>
    <name evidence="6" type="ORF">PVK06_011427</name>
</gene>
<keyword evidence="7" id="KW-1185">Reference proteome</keyword>
<evidence type="ECO:0000256" key="4">
    <source>
        <dbReference type="ARBA" id="ARBA00022777"/>
    </source>
</evidence>
<dbReference type="Gene3D" id="1.10.510.10">
    <property type="entry name" value="Transferase(Phosphotransferase) domain 1"/>
    <property type="match status" value="1"/>
</dbReference>
<evidence type="ECO:0000256" key="5">
    <source>
        <dbReference type="ARBA" id="ARBA00022840"/>
    </source>
</evidence>
<evidence type="ECO:0000256" key="3">
    <source>
        <dbReference type="ARBA" id="ARBA00022741"/>
    </source>
</evidence>
<keyword evidence="1" id="KW-0723">Serine/threonine-protein kinase</keyword>
<accession>A0ABR0Q938</accession>
<evidence type="ECO:0000313" key="6">
    <source>
        <dbReference type="EMBL" id="KAK5835726.1"/>
    </source>
</evidence>
<dbReference type="PANTHER" id="PTHR43895:SF145">
    <property type="entry name" value="CBL-INTERACTING SERINE_THREONINE-PROTEIN KINASE 9"/>
    <property type="match status" value="1"/>
</dbReference>
<name>A0ABR0Q938_GOSAR</name>
<keyword evidence="4" id="KW-0418">Kinase</keyword>
<keyword evidence="3" id="KW-0547">Nucleotide-binding</keyword>
<keyword evidence="2" id="KW-0808">Transferase</keyword>
<evidence type="ECO:0000313" key="7">
    <source>
        <dbReference type="Proteomes" id="UP001358586"/>
    </source>
</evidence>
<evidence type="ECO:0000256" key="2">
    <source>
        <dbReference type="ARBA" id="ARBA00022679"/>
    </source>
</evidence>